<keyword evidence="3" id="KW-1185">Reference proteome</keyword>
<feature type="transmembrane region" description="Helical" evidence="1">
    <location>
        <begin position="12"/>
        <end position="30"/>
    </location>
</feature>
<evidence type="ECO:0000313" key="2">
    <source>
        <dbReference type="EMBL" id="RKF07362.1"/>
    </source>
</evidence>
<sequence>MWAEENDVSRIVWVIIAFGIFYLFYGAKVFSPRWHWDHVKRMARNEPTFSSLVTITLALAIAFVLVTYVRTVTG</sequence>
<reference evidence="2 3" key="1">
    <citation type="journal article" date="2018" name="Int. J. Syst. Bacteriol.">
        <title>Oceaniradius stylonemae gen. nov., sp. nov., isolated from a red alga, Stylonema cornu-cervi.</title>
        <authorList>
            <person name="Jeong S."/>
        </authorList>
    </citation>
    <scope>NUCLEOTIDE SEQUENCE [LARGE SCALE GENOMIC DNA]</scope>
    <source>
        <strain evidence="2 3">StC1</strain>
    </source>
</reference>
<keyword evidence="1" id="KW-1133">Transmembrane helix</keyword>
<organism evidence="2 3">
    <name type="scientific">Oceaniradius stylonematis</name>
    <dbReference type="NCBI Taxonomy" id="2184161"/>
    <lineage>
        <taxon>Bacteria</taxon>
        <taxon>Pseudomonadati</taxon>
        <taxon>Pseudomonadota</taxon>
        <taxon>Alphaproteobacteria</taxon>
        <taxon>Hyphomicrobiales</taxon>
        <taxon>Ahrensiaceae</taxon>
        <taxon>Oceaniradius</taxon>
    </lineage>
</organism>
<dbReference type="EMBL" id="QFWV02000004">
    <property type="protein sequence ID" value="RKF07362.1"/>
    <property type="molecule type" value="Genomic_DNA"/>
</dbReference>
<accession>A0A3A8AAK7</accession>
<evidence type="ECO:0000313" key="3">
    <source>
        <dbReference type="Proteomes" id="UP000246132"/>
    </source>
</evidence>
<gene>
    <name evidence="2" type="ORF">DEM25_005975</name>
</gene>
<keyword evidence="1" id="KW-0812">Transmembrane</keyword>
<protein>
    <submittedName>
        <fullName evidence="2">Uncharacterized protein</fullName>
    </submittedName>
</protein>
<proteinExistence type="predicted"/>
<dbReference type="Proteomes" id="UP000246132">
    <property type="component" value="Unassembled WGS sequence"/>
</dbReference>
<feature type="transmembrane region" description="Helical" evidence="1">
    <location>
        <begin position="51"/>
        <end position="69"/>
    </location>
</feature>
<dbReference type="AlphaFoldDB" id="A0A3A8AAK7"/>
<keyword evidence="1" id="KW-0472">Membrane</keyword>
<evidence type="ECO:0000256" key="1">
    <source>
        <dbReference type="SAM" id="Phobius"/>
    </source>
</evidence>
<name>A0A3A8AAK7_9HYPH</name>
<comment type="caution">
    <text evidence="2">The sequence shown here is derived from an EMBL/GenBank/DDBJ whole genome shotgun (WGS) entry which is preliminary data.</text>
</comment>